<keyword evidence="4" id="KW-0238">DNA-binding</keyword>
<dbReference type="InterPro" id="IPR047057">
    <property type="entry name" value="MerR_fam"/>
</dbReference>
<name>A0A1N7K8D2_9GAMM</name>
<dbReference type="GO" id="GO:0003677">
    <property type="term" value="F:DNA binding"/>
    <property type="evidence" value="ECO:0007669"/>
    <property type="project" value="UniProtKB-KW"/>
</dbReference>
<dbReference type="PANTHER" id="PTHR30204">
    <property type="entry name" value="REDOX-CYCLING DRUG-SENSING TRANSCRIPTIONAL ACTIVATOR SOXR"/>
    <property type="match status" value="1"/>
</dbReference>
<reference evidence="9" key="1">
    <citation type="submission" date="2017-01" db="EMBL/GenBank/DDBJ databases">
        <authorList>
            <person name="Varghese N."/>
            <person name="Submissions S."/>
        </authorList>
    </citation>
    <scope>NUCLEOTIDE SEQUENCE [LARGE SCALE GENOMIC DNA]</scope>
    <source>
        <strain evidence="9">DSM 22306</strain>
    </source>
</reference>
<sequence length="131" mass="14595">MNIAEAAKYTGLSSKTIRYYEQEKIIPPAKRGDNGYRQYDADQLALLVFIKRARDLGFSLSDSHELLLLSLDPERSSAVVKQKAVQHLNKVNDQIMQLQKMRDILEGVVGLCSGDSRAECPILDKLSGASQ</sequence>
<dbReference type="InterPro" id="IPR000551">
    <property type="entry name" value="MerR-type_HTH_dom"/>
</dbReference>
<dbReference type="OrthoDB" id="9808480at2"/>
<keyword evidence="2" id="KW-0963">Cytoplasm</keyword>
<evidence type="ECO:0000259" key="7">
    <source>
        <dbReference type="PROSITE" id="PS50937"/>
    </source>
</evidence>
<dbReference type="STRING" id="619304.SAMN05421760_102255"/>
<dbReference type="InterPro" id="IPR009061">
    <property type="entry name" value="DNA-bd_dom_put_sf"/>
</dbReference>
<dbReference type="SUPFAM" id="SSF46955">
    <property type="entry name" value="Putative DNA-binding domain"/>
    <property type="match status" value="1"/>
</dbReference>
<keyword evidence="6" id="KW-0175">Coiled coil</keyword>
<dbReference type="Pfam" id="PF13411">
    <property type="entry name" value="MerR_1"/>
    <property type="match status" value="1"/>
</dbReference>
<evidence type="ECO:0000313" key="8">
    <source>
        <dbReference type="EMBL" id="SIS57832.1"/>
    </source>
</evidence>
<dbReference type="Gene3D" id="1.10.1660.10">
    <property type="match status" value="1"/>
</dbReference>
<accession>A0A1N7K8D2</accession>
<keyword evidence="3" id="KW-0805">Transcription regulation</keyword>
<feature type="domain" description="HTH merR-type" evidence="7">
    <location>
        <begin position="1"/>
        <end position="69"/>
    </location>
</feature>
<dbReference type="SMART" id="SM00422">
    <property type="entry name" value="HTH_MERR"/>
    <property type="match status" value="1"/>
</dbReference>
<evidence type="ECO:0000256" key="1">
    <source>
        <dbReference type="ARBA" id="ARBA00004496"/>
    </source>
</evidence>
<keyword evidence="5" id="KW-0804">Transcription</keyword>
<dbReference type="GO" id="GO:0003700">
    <property type="term" value="F:DNA-binding transcription factor activity"/>
    <property type="evidence" value="ECO:0007669"/>
    <property type="project" value="InterPro"/>
</dbReference>
<dbReference type="EMBL" id="FTOE01000002">
    <property type="protein sequence ID" value="SIS57832.1"/>
    <property type="molecule type" value="Genomic_DNA"/>
</dbReference>
<feature type="coiled-coil region" evidence="6">
    <location>
        <begin position="81"/>
        <end position="108"/>
    </location>
</feature>
<dbReference type="PANTHER" id="PTHR30204:SF94">
    <property type="entry name" value="HEAVY METAL-DEPENDENT TRANSCRIPTIONAL REGULATOR HI_0293-RELATED"/>
    <property type="match status" value="1"/>
</dbReference>
<dbReference type="GO" id="GO:0005507">
    <property type="term" value="F:copper ion binding"/>
    <property type="evidence" value="ECO:0007669"/>
    <property type="project" value="InterPro"/>
</dbReference>
<evidence type="ECO:0000256" key="3">
    <source>
        <dbReference type="ARBA" id="ARBA00023015"/>
    </source>
</evidence>
<evidence type="ECO:0000256" key="6">
    <source>
        <dbReference type="SAM" id="Coils"/>
    </source>
</evidence>
<proteinExistence type="predicted"/>
<comment type="subcellular location">
    <subcellularLocation>
        <location evidence="1">Cytoplasm</location>
    </subcellularLocation>
</comment>
<dbReference type="InterPro" id="IPR011789">
    <property type="entry name" value="CueR"/>
</dbReference>
<dbReference type="PROSITE" id="PS50937">
    <property type="entry name" value="HTH_MERR_2"/>
    <property type="match status" value="1"/>
</dbReference>
<protein>
    <submittedName>
        <fullName evidence="8">Transcriptional regulator, MerR family</fullName>
    </submittedName>
</protein>
<dbReference type="GO" id="GO:0005737">
    <property type="term" value="C:cytoplasm"/>
    <property type="evidence" value="ECO:0007669"/>
    <property type="project" value="UniProtKB-SubCell"/>
</dbReference>
<keyword evidence="9" id="KW-1185">Reference proteome</keyword>
<evidence type="ECO:0000256" key="5">
    <source>
        <dbReference type="ARBA" id="ARBA00023163"/>
    </source>
</evidence>
<evidence type="ECO:0000256" key="4">
    <source>
        <dbReference type="ARBA" id="ARBA00023125"/>
    </source>
</evidence>
<dbReference type="NCBIfam" id="TIGR02044">
    <property type="entry name" value="CueR"/>
    <property type="match status" value="1"/>
</dbReference>
<dbReference type="PRINTS" id="PR00040">
    <property type="entry name" value="HTHMERR"/>
</dbReference>
<evidence type="ECO:0000313" key="9">
    <source>
        <dbReference type="Proteomes" id="UP000185999"/>
    </source>
</evidence>
<evidence type="ECO:0000256" key="2">
    <source>
        <dbReference type="ARBA" id="ARBA00022490"/>
    </source>
</evidence>
<organism evidence="8 9">
    <name type="scientific">Neptunomonas antarctica</name>
    <dbReference type="NCBI Taxonomy" id="619304"/>
    <lineage>
        <taxon>Bacteria</taxon>
        <taxon>Pseudomonadati</taxon>
        <taxon>Pseudomonadota</taxon>
        <taxon>Gammaproteobacteria</taxon>
        <taxon>Oceanospirillales</taxon>
        <taxon>Oceanospirillaceae</taxon>
        <taxon>Neptunomonas</taxon>
    </lineage>
</organism>
<dbReference type="AlphaFoldDB" id="A0A1N7K8D2"/>
<gene>
    <name evidence="8" type="ORF">SAMN05421760_102255</name>
</gene>
<dbReference type="GO" id="GO:0045893">
    <property type="term" value="P:positive regulation of DNA-templated transcription"/>
    <property type="evidence" value="ECO:0007669"/>
    <property type="project" value="InterPro"/>
</dbReference>
<dbReference type="RefSeq" id="WP_054342355.1">
    <property type="nucleotide sequence ID" value="NZ_FTOE01000002.1"/>
</dbReference>
<dbReference type="Proteomes" id="UP000185999">
    <property type="component" value="Unassembled WGS sequence"/>
</dbReference>